<evidence type="ECO:0000313" key="1">
    <source>
        <dbReference type="EMBL" id="KAJ1148854.1"/>
    </source>
</evidence>
<dbReference type="EMBL" id="JANPWB010000009">
    <property type="protein sequence ID" value="KAJ1148854.1"/>
    <property type="molecule type" value="Genomic_DNA"/>
</dbReference>
<keyword evidence="2" id="KW-1185">Reference proteome</keyword>
<dbReference type="Proteomes" id="UP001066276">
    <property type="component" value="Chromosome 5"/>
</dbReference>
<evidence type="ECO:0000313" key="2">
    <source>
        <dbReference type="Proteomes" id="UP001066276"/>
    </source>
</evidence>
<proteinExistence type="predicted"/>
<protein>
    <submittedName>
        <fullName evidence="1">Uncharacterized protein</fullName>
    </submittedName>
</protein>
<organism evidence="1 2">
    <name type="scientific">Pleurodeles waltl</name>
    <name type="common">Iberian ribbed newt</name>
    <dbReference type="NCBI Taxonomy" id="8319"/>
    <lineage>
        <taxon>Eukaryota</taxon>
        <taxon>Metazoa</taxon>
        <taxon>Chordata</taxon>
        <taxon>Craniata</taxon>
        <taxon>Vertebrata</taxon>
        <taxon>Euteleostomi</taxon>
        <taxon>Amphibia</taxon>
        <taxon>Batrachia</taxon>
        <taxon>Caudata</taxon>
        <taxon>Salamandroidea</taxon>
        <taxon>Salamandridae</taxon>
        <taxon>Pleurodelinae</taxon>
        <taxon>Pleurodeles</taxon>
    </lineage>
</organism>
<accession>A0AAV7R996</accession>
<gene>
    <name evidence="1" type="ORF">NDU88_001678</name>
</gene>
<sequence length="217" mass="23867">MVMACQEYRPTEPSPLLLQAESPIYTACTTRDTAALIKAGTFGHGRVLLRTDFCRLACISQISYFSFMRLKGFAPSDEEPRGPRGPRCTGGGRLRRASRAILADAGVRGVWHRWAQWDLRGVEGASSKVGRPEEKWRVNGRAAAILRHSPSLKSNHLLSEAGSGSVPCGLRVSAALLIPVTRRAPYTSIHLNQGRPLVRRRRRRDLLEGEGQARASG</sequence>
<reference evidence="1" key="1">
    <citation type="journal article" date="2022" name="bioRxiv">
        <title>Sequencing and chromosome-scale assembly of the giantPleurodeles waltlgenome.</title>
        <authorList>
            <person name="Brown T."/>
            <person name="Elewa A."/>
            <person name="Iarovenko S."/>
            <person name="Subramanian E."/>
            <person name="Araus A.J."/>
            <person name="Petzold A."/>
            <person name="Susuki M."/>
            <person name="Suzuki K.-i.T."/>
            <person name="Hayashi T."/>
            <person name="Toyoda A."/>
            <person name="Oliveira C."/>
            <person name="Osipova E."/>
            <person name="Leigh N.D."/>
            <person name="Simon A."/>
            <person name="Yun M.H."/>
        </authorList>
    </citation>
    <scope>NUCLEOTIDE SEQUENCE</scope>
    <source>
        <strain evidence="1">20211129_DDA</strain>
        <tissue evidence="1">Liver</tissue>
    </source>
</reference>
<dbReference type="AlphaFoldDB" id="A0AAV7R996"/>
<comment type="caution">
    <text evidence="1">The sequence shown here is derived from an EMBL/GenBank/DDBJ whole genome shotgun (WGS) entry which is preliminary data.</text>
</comment>
<name>A0AAV7R996_PLEWA</name>